<gene>
    <name evidence="1" type="ORF">OV287_01085</name>
</gene>
<dbReference type="Pfam" id="PF10604">
    <property type="entry name" value="Polyketide_cyc2"/>
    <property type="match status" value="1"/>
</dbReference>
<dbReference type="SUPFAM" id="SSF55961">
    <property type="entry name" value="Bet v1-like"/>
    <property type="match status" value="1"/>
</dbReference>
<protein>
    <submittedName>
        <fullName evidence="1">SRPBCC family protein</fullName>
    </submittedName>
</protein>
<sequence length="135" mass="14675">MGTIRKEIVIHAPAEEVWRALRDVGRAHERLTPGVLVDCRMEGDARIVTFANGMVVKERIVTVDDAAMRVAYAVIEGGPAHHNASMQVFAEGPRTSRLVWISDFLPDEFAQVAAPLIEAGAEAMKKALAVDSLTP</sequence>
<dbReference type="Gene3D" id="3.30.530.20">
    <property type="match status" value="1"/>
</dbReference>
<dbReference type="EMBL" id="JAPNKA010000001">
    <property type="protein sequence ID" value="MCY1073065.1"/>
    <property type="molecule type" value="Genomic_DNA"/>
</dbReference>
<evidence type="ECO:0000313" key="2">
    <source>
        <dbReference type="Proteomes" id="UP001207654"/>
    </source>
</evidence>
<keyword evidence="2" id="KW-1185">Reference proteome</keyword>
<dbReference type="Proteomes" id="UP001207654">
    <property type="component" value="Unassembled WGS sequence"/>
</dbReference>
<dbReference type="InterPro" id="IPR019587">
    <property type="entry name" value="Polyketide_cyclase/dehydratase"/>
</dbReference>
<organism evidence="1 2">
    <name type="scientific">Archangium lansingense</name>
    <dbReference type="NCBI Taxonomy" id="2995310"/>
    <lineage>
        <taxon>Bacteria</taxon>
        <taxon>Pseudomonadati</taxon>
        <taxon>Myxococcota</taxon>
        <taxon>Myxococcia</taxon>
        <taxon>Myxococcales</taxon>
        <taxon>Cystobacterineae</taxon>
        <taxon>Archangiaceae</taxon>
        <taxon>Archangium</taxon>
    </lineage>
</organism>
<dbReference type="InterPro" id="IPR023393">
    <property type="entry name" value="START-like_dom_sf"/>
</dbReference>
<name>A0ABT3ZUI0_9BACT</name>
<proteinExistence type="predicted"/>
<dbReference type="CDD" id="cd07821">
    <property type="entry name" value="PYR_PYL_RCAR_like"/>
    <property type="match status" value="1"/>
</dbReference>
<dbReference type="RefSeq" id="WP_267532082.1">
    <property type="nucleotide sequence ID" value="NZ_JAPNKA010000001.1"/>
</dbReference>
<accession>A0ABT3ZUI0</accession>
<reference evidence="1 2" key="1">
    <citation type="submission" date="2022-11" db="EMBL/GenBank/DDBJ databases">
        <title>Minimal conservation of predation-associated metabolite biosynthetic gene clusters underscores biosynthetic potential of Myxococcota including descriptions for ten novel species: Archangium lansinium sp. nov., Myxococcus landrumus sp. nov., Nannocystis bai.</title>
        <authorList>
            <person name="Ahearne A."/>
            <person name="Stevens C."/>
            <person name="Phillips K."/>
        </authorList>
    </citation>
    <scope>NUCLEOTIDE SEQUENCE [LARGE SCALE GENOMIC DNA]</scope>
    <source>
        <strain evidence="1 2">MIWBW</strain>
    </source>
</reference>
<evidence type="ECO:0000313" key="1">
    <source>
        <dbReference type="EMBL" id="MCY1073065.1"/>
    </source>
</evidence>
<comment type="caution">
    <text evidence="1">The sequence shown here is derived from an EMBL/GenBank/DDBJ whole genome shotgun (WGS) entry which is preliminary data.</text>
</comment>